<evidence type="ECO:0000313" key="7">
    <source>
        <dbReference type="EMBL" id="KZM68219.1"/>
    </source>
</evidence>
<evidence type="ECO:0000256" key="2">
    <source>
        <dbReference type="ARBA" id="ARBA00012404"/>
    </source>
</evidence>
<protein>
    <recommendedName>
        <fullName evidence="2">chorismate mutase</fullName>
        <ecNumber evidence="2">5.4.99.5</ecNumber>
    </recommendedName>
</protein>
<reference evidence="7 8" key="1">
    <citation type="submission" date="2016-04" db="EMBL/GenBank/DDBJ databases">
        <authorList>
            <person name="Evans L.H."/>
            <person name="Alamgir A."/>
            <person name="Owens N."/>
            <person name="Weber N.D."/>
            <person name="Virtaneva K."/>
            <person name="Barbian K."/>
            <person name="Babar A."/>
            <person name="Rosenke K."/>
        </authorList>
    </citation>
    <scope>NUCLEOTIDE SEQUENCE [LARGE SCALE GENOMIC DNA]</scope>
    <source>
        <strain evidence="7 8">IFM 0406</strain>
    </source>
</reference>
<comment type="caution">
    <text evidence="7">The sequence shown here is derived from an EMBL/GenBank/DDBJ whole genome shotgun (WGS) entry which is preliminary data.</text>
</comment>
<dbReference type="InterPro" id="IPR036979">
    <property type="entry name" value="CM_dom_sf"/>
</dbReference>
<dbReference type="PANTHER" id="PTHR38041:SF2">
    <property type="entry name" value="SECRETED CHORISMATE MUTASE"/>
    <property type="match status" value="1"/>
</dbReference>
<dbReference type="InterPro" id="IPR002701">
    <property type="entry name" value="CM_II_prokaryot"/>
</dbReference>
<keyword evidence="8" id="KW-1185">Reference proteome</keyword>
<dbReference type="OrthoDB" id="3825510at2"/>
<dbReference type="GO" id="GO:0004106">
    <property type="term" value="F:chorismate mutase activity"/>
    <property type="evidence" value="ECO:0007669"/>
    <property type="project" value="UniProtKB-EC"/>
</dbReference>
<dbReference type="EMBL" id="LWGR01000021">
    <property type="protein sequence ID" value="KZM68219.1"/>
    <property type="molecule type" value="Genomic_DNA"/>
</dbReference>
<dbReference type="NCBIfam" id="TIGR01806">
    <property type="entry name" value="CM_mono2"/>
    <property type="match status" value="1"/>
</dbReference>
<feature type="chain" id="PRO_5039001725" description="chorismate mutase" evidence="5">
    <location>
        <begin position="20"/>
        <end position="200"/>
    </location>
</feature>
<dbReference type="Pfam" id="PF01817">
    <property type="entry name" value="CM_2"/>
    <property type="match status" value="1"/>
</dbReference>
<dbReference type="PROSITE" id="PS51168">
    <property type="entry name" value="CHORISMATE_MUT_2"/>
    <property type="match status" value="1"/>
</dbReference>
<feature type="signal peptide" evidence="5">
    <location>
        <begin position="1"/>
        <end position="19"/>
    </location>
</feature>
<comment type="pathway">
    <text evidence="1">Metabolic intermediate biosynthesis; prephenate biosynthesis; prephenate from chorismate: step 1/1.</text>
</comment>
<dbReference type="PANTHER" id="PTHR38041">
    <property type="entry name" value="CHORISMATE MUTASE"/>
    <property type="match status" value="1"/>
</dbReference>
<evidence type="ECO:0000256" key="1">
    <source>
        <dbReference type="ARBA" id="ARBA00004817"/>
    </source>
</evidence>
<evidence type="ECO:0000256" key="3">
    <source>
        <dbReference type="ARBA" id="ARBA00022729"/>
    </source>
</evidence>
<dbReference type="GO" id="GO:0046417">
    <property type="term" value="P:chorismate metabolic process"/>
    <property type="evidence" value="ECO:0007669"/>
    <property type="project" value="InterPro"/>
</dbReference>
<organism evidence="7 8">
    <name type="scientific">Nocardia terpenica</name>
    <dbReference type="NCBI Taxonomy" id="455432"/>
    <lineage>
        <taxon>Bacteria</taxon>
        <taxon>Bacillati</taxon>
        <taxon>Actinomycetota</taxon>
        <taxon>Actinomycetes</taxon>
        <taxon>Mycobacteriales</taxon>
        <taxon>Nocardiaceae</taxon>
        <taxon>Nocardia</taxon>
    </lineage>
</organism>
<sequence length="200" mass="21254">MRISALVAAVAIACGTTVAVLTPTVDRTAVAHAEAWNGLDGLVGLVLERLNTADAVIAAKWAAAGGHDPVVDDPAREAQVYDSMAREGAGLGLPEPWVRQVFFGQIEANKMVQRGLIARWRFDPSAAPASPPDLAAVRPIIDRVNDEILRQLADHRADLTDTRCPERLAASVFPVFTDGRADPLHEAALVRAVSALCPTP</sequence>
<evidence type="ECO:0000259" key="6">
    <source>
        <dbReference type="PROSITE" id="PS51168"/>
    </source>
</evidence>
<dbReference type="InterPro" id="IPR051331">
    <property type="entry name" value="Chorismate_mutase-related"/>
</dbReference>
<dbReference type="Proteomes" id="UP000076512">
    <property type="component" value="Unassembled WGS sequence"/>
</dbReference>
<evidence type="ECO:0000256" key="4">
    <source>
        <dbReference type="ARBA" id="ARBA00023235"/>
    </source>
</evidence>
<dbReference type="GO" id="GO:0009697">
    <property type="term" value="P:salicylic acid biosynthetic process"/>
    <property type="evidence" value="ECO:0007669"/>
    <property type="project" value="TreeGrafter"/>
</dbReference>
<dbReference type="SUPFAM" id="SSF48600">
    <property type="entry name" value="Chorismate mutase II"/>
    <property type="match status" value="1"/>
</dbReference>
<gene>
    <name evidence="7" type="ORF">AWN90_09865</name>
</gene>
<dbReference type="UniPathway" id="UPA00120">
    <property type="reaction ID" value="UER00203"/>
</dbReference>
<dbReference type="RefSeq" id="WP_067579619.1">
    <property type="nucleotide sequence ID" value="NZ_JABMCZ010000002.1"/>
</dbReference>
<dbReference type="SMART" id="SM00830">
    <property type="entry name" value="CM_2"/>
    <property type="match status" value="1"/>
</dbReference>
<dbReference type="AlphaFoldDB" id="A0A164H5H9"/>
<accession>A0A164H5H9</accession>
<keyword evidence="4" id="KW-0413">Isomerase</keyword>
<keyword evidence="3 5" id="KW-0732">Signal</keyword>
<dbReference type="STRING" id="455432.AWN90_09865"/>
<dbReference type="InterPro" id="IPR008240">
    <property type="entry name" value="Chorismate_mutase_periplasmic"/>
</dbReference>
<dbReference type="EC" id="5.4.99.5" evidence="2"/>
<dbReference type="InterPro" id="IPR036263">
    <property type="entry name" value="Chorismate_II_sf"/>
</dbReference>
<dbReference type="Gene3D" id="1.20.59.10">
    <property type="entry name" value="Chorismate mutase"/>
    <property type="match status" value="1"/>
</dbReference>
<evidence type="ECO:0000313" key="8">
    <source>
        <dbReference type="Proteomes" id="UP000076512"/>
    </source>
</evidence>
<feature type="domain" description="Chorismate mutase" evidence="6">
    <location>
        <begin position="17"/>
        <end position="117"/>
    </location>
</feature>
<name>A0A164H5H9_9NOCA</name>
<proteinExistence type="predicted"/>
<evidence type="ECO:0000256" key="5">
    <source>
        <dbReference type="SAM" id="SignalP"/>
    </source>
</evidence>